<protein>
    <recommendedName>
        <fullName evidence="1">BEN domain-containing protein</fullName>
    </recommendedName>
</protein>
<evidence type="ECO:0000313" key="3">
    <source>
        <dbReference type="Proteomes" id="UP001163046"/>
    </source>
</evidence>
<comment type="caution">
    <text evidence="2">The sequence shown here is derived from an EMBL/GenBank/DDBJ whole genome shotgun (WGS) entry which is preliminary data.</text>
</comment>
<proteinExistence type="predicted"/>
<accession>A0A9W9Y7E8</accession>
<dbReference type="GO" id="GO:0003677">
    <property type="term" value="F:DNA binding"/>
    <property type="evidence" value="ECO:0007669"/>
    <property type="project" value="InterPro"/>
</dbReference>
<dbReference type="PROSITE" id="PS51457">
    <property type="entry name" value="BEN"/>
    <property type="match status" value="1"/>
</dbReference>
<dbReference type="EMBL" id="MU827835">
    <property type="protein sequence ID" value="KAJ7319478.1"/>
    <property type="molecule type" value="Genomic_DNA"/>
</dbReference>
<dbReference type="Pfam" id="PF10523">
    <property type="entry name" value="BEN"/>
    <property type="match status" value="1"/>
</dbReference>
<gene>
    <name evidence="2" type="ORF">OS493_036121</name>
</gene>
<sequence length="83" mass="9570">MTLRLVDTLFQPQTLQRSTVHGTKEFAPLDQQIISAVKAEVLTAFSYQCRSSEDRVRIWDQCKTSIGKRCQNLRKGDKQNRAE</sequence>
<dbReference type="Proteomes" id="UP001163046">
    <property type="component" value="Unassembled WGS sequence"/>
</dbReference>
<evidence type="ECO:0000313" key="2">
    <source>
        <dbReference type="EMBL" id="KAJ7319478.1"/>
    </source>
</evidence>
<organism evidence="2 3">
    <name type="scientific">Desmophyllum pertusum</name>
    <dbReference type="NCBI Taxonomy" id="174260"/>
    <lineage>
        <taxon>Eukaryota</taxon>
        <taxon>Metazoa</taxon>
        <taxon>Cnidaria</taxon>
        <taxon>Anthozoa</taxon>
        <taxon>Hexacorallia</taxon>
        <taxon>Scleractinia</taxon>
        <taxon>Caryophylliina</taxon>
        <taxon>Caryophylliidae</taxon>
        <taxon>Desmophyllum</taxon>
    </lineage>
</organism>
<reference evidence="2" key="1">
    <citation type="submission" date="2023-01" db="EMBL/GenBank/DDBJ databases">
        <title>Genome assembly of the deep-sea coral Lophelia pertusa.</title>
        <authorList>
            <person name="Herrera S."/>
            <person name="Cordes E."/>
        </authorList>
    </citation>
    <scope>NUCLEOTIDE SEQUENCE</scope>
    <source>
        <strain evidence="2">USNM1676648</strain>
        <tissue evidence="2">Polyp</tissue>
    </source>
</reference>
<name>A0A9W9Y7E8_9CNID</name>
<dbReference type="InterPro" id="IPR018379">
    <property type="entry name" value="BEN_domain"/>
</dbReference>
<evidence type="ECO:0000259" key="1">
    <source>
        <dbReference type="PROSITE" id="PS51457"/>
    </source>
</evidence>
<feature type="domain" description="BEN" evidence="1">
    <location>
        <begin position="1"/>
        <end position="77"/>
    </location>
</feature>
<dbReference type="AlphaFoldDB" id="A0A9W9Y7E8"/>
<keyword evidence="3" id="KW-1185">Reference proteome</keyword>